<keyword evidence="2" id="KW-1185">Reference proteome</keyword>
<name>A0A0C2C9Q1_9BILA</name>
<organism evidence="1 2">
    <name type="scientific">Ancylostoma duodenale</name>
    <dbReference type="NCBI Taxonomy" id="51022"/>
    <lineage>
        <taxon>Eukaryota</taxon>
        <taxon>Metazoa</taxon>
        <taxon>Ecdysozoa</taxon>
        <taxon>Nematoda</taxon>
        <taxon>Chromadorea</taxon>
        <taxon>Rhabditida</taxon>
        <taxon>Rhabditina</taxon>
        <taxon>Rhabditomorpha</taxon>
        <taxon>Strongyloidea</taxon>
        <taxon>Ancylostomatidae</taxon>
        <taxon>Ancylostomatinae</taxon>
        <taxon>Ancylostoma</taxon>
    </lineage>
</organism>
<dbReference type="AlphaFoldDB" id="A0A0C2C9Q1"/>
<accession>A0A0C2C9Q1</accession>
<evidence type="ECO:0000313" key="1">
    <source>
        <dbReference type="EMBL" id="KIH53033.1"/>
    </source>
</evidence>
<sequence>MNANADIWWNGPSFLRDHPDNWPNGGMDFTIPPIITSDEDLEFKEPIPALRKLSPDDIIRI</sequence>
<protein>
    <submittedName>
        <fullName evidence="1">Uncharacterized protein</fullName>
    </submittedName>
</protein>
<evidence type="ECO:0000313" key="2">
    <source>
        <dbReference type="Proteomes" id="UP000054047"/>
    </source>
</evidence>
<proteinExistence type="predicted"/>
<gene>
    <name evidence="1" type="ORF">ANCDUO_16849</name>
</gene>
<reference evidence="1 2" key="1">
    <citation type="submission" date="2013-12" db="EMBL/GenBank/DDBJ databases">
        <title>Draft genome of the parsitic nematode Ancylostoma duodenale.</title>
        <authorList>
            <person name="Mitreva M."/>
        </authorList>
    </citation>
    <scope>NUCLEOTIDE SEQUENCE [LARGE SCALE GENOMIC DNA]</scope>
    <source>
        <strain evidence="1 2">Zhejiang</strain>
    </source>
</reference>
<dbReference type="EMBL" id="KN742201">
    <property type="protein sequence ID" value="KIH53033.1"/>
    <property type="molecule type" value="Genomic_DNA"/>
</dbReference>
<dbReference type="Proteomes" id="UP000054047">
    <property type="component" value="Unassembled WGS sequence"/>
</dbReference>